<dbReference type="GO" id="GO:0006515">
    <property type="term" value="P:protein quality control for misfolded or incompletely synthesized proteins"/>
    <property type="evidence" value="ECO:0007669"/>
    <property type="project" value="UniProtKB-UniRule"/>
</dbReference>
<dbReference type="InterPro" id="IPR003111">
    <property type="entry name" value="Lon_prtase_N"/>
</dbReference>
<reference evidence="19 20" key="1">
    <citation type="submission" date="2016-03" db="EMBL/GenBank/DDBJ databases">
        <authorList>
            <person name="Ploux O."/>
        </authorList>
    </citation>
    <scope>NUCLEOTIDE SEQUENCE [LARGE SCALE GENOMIC DNA]</scope>
    <source>
        <strain evidence="19 20">EC13</strain>
    </source>
</reference>
<accession>A0A161PEK6</accession>
<dbReference type="PROSITE" id="PS51786">
    <property type="entry name" value="LON_PROTEOLYTIC"/>
    <property type="match status" value="1"/>
</dbReference>
<feature type="domain" description="Lon N-terminal" evidence="18">
    <location>
        <begin position="9"/>
        <end position="202"/>
    </location>
</feature>
<dbReference type="FunFam" id="1.20.5.5270:FF:000002">
    <property type="entry name" value="Lon protease homolog"/>
    <property type="match status" value="1"/>
</dbReference>
<evidence type="ECO:0000256" key="9">
    <source>
        <dbReference type="HAMAP-Rule" id="MF_01973"/>
    </source>
</evidence>
<evidence type="ECO:0000313" key="19">
    <source>
        <dbReference type="EMBL" id="KYG68804.1"/>
    </source>
</evidence>
<name>A0A161PEK6_BDEBC</name>
<evidence type="ECO:0000256" key="16">
    <source>
        <dbReference type="SAM" id="MobiDB-lite"/>
    </source>
</evidence>
<dbReference type="InterPro" id="IPR027417">
    <property type="entry name" value="P-loop_NTPase"/>
</dbReference>
<dbReference type="InterPro" id="IPR008268">
    <property type="entry name" value="Peptidase_S16_AS"/>
</dbReference>
<evidence type="ECO:0000256" key="1">
    <source>
        <dbReference type="ARBA" id="ARBA00004496"/>
    </source>
</evidence>
<keyword evidence="2 9" id="KW-0963">Cytoplasm</keyword>
<organism evidence="19 20">
    <name type="scientific">Bdellovibrio bacteriovorus</name>
    <dbReference type="NCBI Taxonomy" id="959"/>
    <lineage>
        <taxon>Bacteria</taxon>
        <taxon>Pseudomonadati</taxon>
        <taxon>Bdellovibrionota</taxon>
        <taxon>Bdellovibrionia</taxon>
        <taxon>Bdellovibrionales</taxon>
        <taxon>Pseudobdellovibrionaceae</taxon>
        <taxon>Bdellovibrio</taxon>
    </lineage>
</organism>
<comment type="subunit">
    <text evidence="9 10">Homohexamer. Organized in a ring with a central cavity.</text>
</comment>
<dbReference type="SUPFAM" id="SSF54211">
    <property type="entry name" value="Ribosomal protein S5 domain 2-like"/>
    <property type="match status" value="1"/>
</dbReference>
<comment type="similarity">
    <text evidence="9 10 13 14">Belongs to the peptidase S16 family.</text>
</comment>
<evidence type="ECO:0000256" key="15">
    <source>
        <dbReference type="SAM" id="Coils"/>
    </source>
</evidence>
<dbReference type="NCBIfam" id="TIGR00763">
    <property type="entry name" value="lon"/>
    <property type="match status" value="1"/>
</dbReference>
<dbReference type="AlphaFoldDB" id="A0A161PEK6"/>
<dbReference type="EMBL" id="LUKD01000001">
    <property type="protein sequence ID" value="KYG68804.1"/>
    <property type="molecule type" value="Genomic_DNA"/>
</dbReference>
<dbReference type="Pfam" id="PF05362">
    <property type="entry name" value="Lon_C"/>
    <property type="match status" value="1"/>
</dbReference>
<evidence type="ECO:0000256" key="6">
    <source>
        <dbReference type="ARBA" id="ARBA00022825"/>
    </source>
</evidence>
<evidence type="ECO:0000256" key="14">
    <source>
        <dbReference type="RuleBase" id="RU000591"/>
    </source>
</evidence>
<dbReference type="InterPro" id="IPR004815">
    <property type="entry name" value="Lon_bac/euk-typ"/>
</dbReference>
<evidence type="ECO:0000259" key="18">
    <source>
        <dbReference type="PROSITE" id="PS51787"/>
    </source>
</evidence>
<dbReference type="RefSeq" id="WP_063205498.1">
    <property type="nucleotide sequence ID" value="NZ_LUKD01000001.1"/>
</dbReference>
<dbReference type="CDD" id="cd19500">
    <property type="entry name" value="RecA-like_Lon"/>
    <property type="match status" value="1"/>
</dbReference>
<dbReference type="InterPro" id="IPR020568">
    <property type="entry name" value="Ribosomal_Su5_D2-typ_SF"/>
</dbReference>
<dbReference type="GO" id="GO:0005524">
    <property type="term" value="F:ATP binding"/>
    <property type="evidence" value="ECO:0007669"/>
    <property type="project" value="UniProtKB-UniRule"/>
</dbReference>
<dbReference type="InterPro" id="IPR046336">
    <property type="entry name" value="Lon_prtase_N_sf"/>
</dbReference>
<dbReference type="InterPro" id="IPR054594">
    <property type="entry name" value="Lon_lid"/>
</dbReference>
<evidence type="ECO:0000256" key="3">
    <source>
        <dbReference type="ARBA" id="ARBA00022670"/>
    </source>
</evidence>
<evidence type="ECO:0000256" key="7">
    <source>
        <dbReference type="ARBA" id="ARBA00022840"/>
    </source>
</evidence>
<protein>
    <recommendedName>
        <fullName evidence="9 10">Lon protease</fullName>
        <ecNumber evidence="9 10">3.4.21.53</ecNumber>
    </recommendedName>
    <alternativeName>
        <fullName evidence="9">ATP-dependent protease La</fullName>
    </alternativeName>
</protein>
<dbReference type="PRINTS" id="PR00830">
    <property type="entry name" value="ENDOLAPTASE"/>
</dbReference>
<dbReference type="Gene3D" id="2.30.130.40">
    <property type="entry name" value="LON domain-like"/>
    <property type="match status" value="1"/>
</dbReference>
<dbReference type="InterPro" id="IPR015947">
    <property type="entry name" value="PUA-like_sf"/>
</dbReference>
<evidence type="ECO:0000256" key="5">
    <source>
        <dbReference type="ARBA" id="ARBA00022801"/>
    </source>
</evidence>
<dbReference type="PIRSF" id="PIRSF001174">
    <property type="entry name" value="Lon_proteas"/>
    <property type="match status" value="1"/>
</dbReference>
<feature type="domain" description="Lon proteolytic" evidence="17">
    <location>
        <begin position="623"/>
        <end position="804"/>
    </location>
</feature>
<dbReference type="PROSITE" id="PS01046">
    <property type="entry name" value="LON_SER"/>
    <property type="match status" value="1"/>
</dbReference>
<dbReference type="InterPro" id="IPR003593">
    <property type="entry name" value="AAA+_ATPase"/>
</dbReference>
<dbReference type="Gene3D" id="1.20.58.1480">
    <property type="match status" value="1"/>
</dbReference>
<dbReference type="SMART" id="SM00464">
    <property type="entry name" value="LON"/>
    <property type="match status" value="1"/>
</dbReference>
<dbReference type="FunFam" id="3.40.50.300:FF:000382">
    <property type="entry name" value="Lon protease homolog 2, peroxisomal"/>
    <property type="match status" value="1"/>
</dbReference>
<dbReference type="Gene3D" id="3.40.50.300">
    <property type="entry name" value="P-loop containing nucleotide triphosphate hydrolases"/>
    <property type="match status" value="1"/>
</dbReference>
<feature type="active site" evidence="9 11">
    <location>
        <position position="753"/>
    </location>
</feature>
<dbReference type="HAMAP" id="MF_01973">
    <property type="entry name" value="lon_bact"/>
    <property type="match status" value="1"/>
</dbReference>
<keyword evidence="7 9" id="KW-0067">ATP-binding</keyword>
<dbReference type="Pfam" id="PF02190">
    <property type="entry name" value="LON_substr_bdg"/>
    <property type="match status" value="1"/>
</dbReference>
<dbReference type="Pfam" id="PF00004">
    <property type="entry name" value="AAA"/>
    <property type="match status" value="1"/>
</dbReference>
<feature type="binding site" evidence="9 12">
    <location>
        <begin position="354"/>
        <end position="361"/>
    </location>
    <ligand>
        <name>ATP</name>
        <dbReference type="ChEBI" id="CHEBI:30616"/>
    </ligand>
</feature>
<dbReference type="Gene3D" id="3.30.230.10">
    <property type="match status" value="1"/>
</dbReference>
<dbReference type="InterPro" id="IPR003959">
    <property type="entry name" value="ATPase_AAA_core"/>
</dbReference>
<dbReference type="OrthoDB" id="5409139at2"/>
<dbReference type="Pfam" id="PF22667">
    <property type="entry name" value="Lon_lid"/>
    <property type="match status" value="1"/>
</dbReference>
<dbReference type="SUPFAM" id="SSF88697">
    <property type="entry name" value="PUA domain-like"/>
    <property type="match status" value="1"/>
</dbReference>
<keyword evidence="4 9" id="KW-0547">Nucleotide-binding</keyword>
<dbReference type="EC" id="3.4.21.53" evidence="9 10"/>
<feature type="region of interest" description="Disordered" evidence="16">
    <location>
        <begin position="575"/>
        <end position="597"/>
    </location>
</feature>
<evidence type="ECO:0000256" key="2">
    <source>
        <dbReference type="ARBA" id="ARBA00022490"/>
    </source>
</evidence>
<keyword evidence="3 9" id="KW-0645">Protease</keyword>
<comment type="function">
    <text evidence="9">ATP-dependent serine protease that mediates the selective degradation of mutant and abnormal proteins as well as certain short-lived regulatory proteins. Required for cellular homeostasis and for survival from DNA damage and developmental changes induced by stress. Degrades polypeptides processively to yield small peptide fragments that are 5 to 10 amino acids long. Binds to DNA in a double-stranded, site-specific manner.</text>
</comment>
<evidence type="ECO:0000259" key="17">
    <source>
        <dbReference type="PROSITE" id="PS51786"/>
    </source>
</evidence>
<sequence>MSEGKVQQLPLLPLRDLIIFPHMMMPLFVGREKSINALEEAMSKQTDIVLAAQKDAKTNNPEPKDIFAIGTVGTIIQLLRLPDGTVKVLVEGKRRVKIKNFVNNDNFFMVSCEALDEDSTNIVEAQALVRSVKSTFETYVKLNKRIPPEILMRVSTIENPGELADIIVAQLNLKLEDKQAVLEIIDPSKRLEHLLNLMTGEIEILEVEKKIRTRVKKQMERSQKEYYLNEQMQAIQKELGEKDDYQAELQDLEVKTKAKKMSQEAKDKVMKEIKKLKMMSPMSAEATVVRNYIDWVLSLPWYDYNEEKHDLKNAQRILDDDHWGLEKVKDRILEYLAVLSISKDMKGPILCLAGPPGVGKTSLARSIAESLNRPFARISLGGVRDEAEIRGHRKTYVGAMPGKILQALRKVDKGNPLVLLDEIDKMANDFRGDPAAAMLEVLDPEQNNNFQDHYLELEYDLSKVMFIATANSLHTIPRPLLDRMEIINLEGYIEQEKFHIAKNYLVPKQLENHGLKNYKVTIKDETIRDIIRYYTKEAGVRNLERQMANVCRKVAKEIVMGETVENFKAEGAKAAKKGSAKKASKTTEKSATNNKNGGYVVTPQKLVDLLGPHKFKFGVIETENEIGLTNGMAWTEVGGDLLAVEVSVVPGKGKFTVTGQLGDVMKESCSAAMSYVRSRGPLFGLDKEYFSNIDVHIHLPEGAVPKDGPSAGIALTTSIVSAIMKVPVKRTVAMTGEISLRGRVMAIGGLKEKILAAHRGGIKIIICPKENEKDLKDIPKEVMKDLKVILVDHVDQVLINALDIKTPKELFKVQKETEFGIKAQYTGQSVHHHH</sequence>
<dbReference type="GO" id="GO:0034605">
    <property type="term" value="P:cellular response to heat"/>
    <property type="evidence" value="ECO:0007669"/>
    <property type="project" value="UniProtKB-UniRule"/>
</dbReference>
<evidence type="ECO:0000256" key="8">
    <source>
        <dbReference type="ARBA" id="ARBA00023016"/>
    </source>
</evidence>
<comment type="catalytic activity">
    <reaction evidence="9 10 13">
        <text>Hydrolysis of proteins in presence of ATP.</text>
        <dbReference type="EC" id="3.4.21.53"/>
    </reaction>
</comment>
<evidence type="ECO:0000256" key="10">
    <source>
        <dbReference type="PIRNR" id="PIRNR001174"/>
    </source>
</evidence>
<dbReference type="GO" id="GO:0016887">
    <property type="term" value="F:ATP hydrolysis activity"/>
    <property type="evidence" value="ECO:0007669"/>
    <property type="project" value="UniProtKB-UniRule"/>
</dbReference>
<dbReference type="PANTHER" id="PTHR10046">
    <property type="entry name" value="ATP DEPENDENT LON PROTEASE FAMILY MEMBER"/>
    <property type="match status" value="1"/>
</dbReference>
<dbReference type="Gene3D" id="1.20.5.5270">
    <property type="match status" value="1"/>
</dbReference>
<dbReference type="Gene3D" id="1.10.8.60">
    <property type="match status" value="1"/>
</dbReference>
<keyword evidence="5 9" id="KW-0378">Hydrolase</keyword>
<dbReference type="SUPFAM" id="SSF52540">
    <property type="entry name" value="P-loop containing nucleoside triphosphate hydrolases"/>
    <property type="match status" value="1"/>
</dbReference>
<dbReference type="InterPro" id="IPR027065">
    <property type="entry name" value="Lon_Prtase"/>
</dbReference>
<feature type="active site" evidence="9 11">
    <location>
        <position position="710"/>
    </location>
</feature>
<evidence type="ECO:0000256" key="11">
    <source>
        <dbReference type="PIRSR" id="PIRSR001174-1"/>
    </source>
</evidence>
<evidence type="ECO:0000313" key="20">
    <source>
        <dbReference type="Proteomes" id="UP000075799"/>
    </source>
</evidence>
<dbReference type="GO" id="GO:0004176">
    <property type="term" value="F:ATP-dependent peptidase activity"/>
    <property type="evidence" value="ECO:0007669"/>
    <property type="project" value="UniProtKB-UniRule"/>
</dbReference>
<dbReference type="SMART" id="SM00382">
    <property type="entry name" value="AAA"/>
    <property type="match status" value="1"/>
</dbReference>
<dbReference type="Proteomes" id="UP000075799">
    <property type="component" value="Unassembled WGS sequence"/>
</dbReference>
<keyword evidence="15" id="KW-0175">Coiled coil</keyword>
<dbReference type="GO" id="GO:0005737">
    <property type="term" value="C:cytoplasm"/>
    <property type="evidence" value="ECO:0007669"/>
    <property type="project" value="UniProtKB-SubCell"/>
</dbReference>
<feature type="coiled-coil region" evidence="15">
    <location>
        <begin position="228"/>
        <end position="255"/>
    </location>
</feature>
<comment type="induction">
    <text evidence="9">By heat shock.</text>
</comment>
<keyword evidence="8 9" id="KW-0346">Stress response</keyword>
<gene>
    <name evidence="9" type="primary">lon</name>
    <name evidence="19" type="ORF">AZI87_06130</name>
</gene>
<dbReference type="GO" id="GO:0004252">
    <property type="term" value="F:serine-type endopeptidase activity"/>
    <property type="evidence" value="ECO:0007669"/>
    <property type="project" value="UniProtKB-UniRule"/>
</dbReference>
<dbReference type="PROSITE" id="PS51787">
    <property type="entry name" value="LON_N"/>
    <property type="match status" value="1"/>
</dbReference>
<keyword evidence="6 9" id="KW-0720">Serine protease</keyword>
<evidence type="ECO:0000256" key="4">
    <source>
        <dbReference type="ARBA" id="ARBA00022741"/>
    </source>
</evidence>
<dbReference type="InterPro" id="IPR027543">
    <property type="entry name" value="Lon_bac"/>
</dbReference>
<dbReference type="InterPro" id="IPR008269">
    <property type="entry name" value="Lon_proteolytic"/>
</dbReference>
<feature type="compositionally biased region" description="Basic residues" evidence="16">
    <location>
        <begin position="575"/>
        <end position="584"/>
    </location>
</feature>
<dbReference type="InterPro" id="IPR014721">
    <property type="entry name" value="Ribsml_uS5_D2-typ_fold_subgr"/>
</dbReference>
<comment type="subcellular location">
    <subcellularLocation>
        <location evidence="1 9 10">Cytoplasm</location>
    </subcellularLocation>
</comment>
<evidence type="ECO:0000256" key="13">
    <source>
        <dbReference type="PROSITE-ProRule" id="PRU01122"/>
    </source>
</evidence>
<dbReference type="GO" id="GO:0043565">
    <property type="term" value="F:sequence-specific DNA binding"/>
    <property type="evidence" value="ECO:0007669"/>
    <property type="project" value="UniProtKB-UniRule"/>
</dbReference>
<evidence type="ECO:0000256" key="12">
    <source>
        <dbReference type="PIRSR" id="PIRSR001174-2"/>
    </source>
</evidence>
<proteinExistence type="evidence at transcript level"/>
<comment type="caution">
    <text evidence="19">The sequence shown here is derived from an EMBL/GenBank/DDBJ whole genome shotgun (WGS) entry which is preliminary data.</text>
</comment>